<evidence type="ECO:0000313" key="3">
    <source>
        <dbReference type="Proteomes" id="UP001451303"/>
    </source>
</evidence>
<evidence type="ECO:0000313" key="2">
    <source>
        <dbReference type="EMBL" id="KAL0473540.1"/>
    </source>
</evidence>
<evidence type="ECO:0000256" key="1">
    <source>
        <dbReference type="SAM" id="MobiDB-lite"/>
    </source>
</evidence>
<reference evidence="2 3" key="1">
    <citation type="submission" date="2023-09" db="EMBL/GenBank/DDBJ databases">
        <title>Multi-omics analysis of a traditional fermented food reveals byproduct-associated fungal strains for waste-to-food upcycling.</title>
        <authorList>
            <consortium name="Lawrence Berkeley National Laboratory"/>
            <person name="Rekdal V.M."/>
            <person name="Villalobos-Escobedo J.M."/>
            <person name="Rodriguez-Valeron N."/>
            <person name="Garcia M.O."/>
            <person name="Vasquez D.P."/>
            <person name="Damayanti I."/>
            <person name="Sorensen P.M."/>
            <person name="Baidoo E.E."/>
            <person name="De Carvalho A.C."/>
            <person name="Riley R."/>
            <person name="Lipzen A."/>
            <person name="He G."/>
            <person name="Yan M."/>
            <person name="Haridas S."/>
            <person name="Daum C."/>
            <person name="Yoshinaga Y."/>
            <person name="Ng V."/>
            <person name="Grigoriev I.V."/>
            <person name="Munk R."/>
            <person name="Nuraida L."/>
            <person name="Wijaya C.H."/>
            <person name="Morales P.-C."/>
            <person name="Keasling J.D."/>
        </authorList>
    </citation>
    <scope>NUCLEOTIDE SEQUENCE [LARGE SCALE GENOMIC DNA]</scope>
    <source>
        <strain evidence="2 3">FGSC 2613</strain>
    </source>
</reference>
<keyword evidence="3" id="KW-1185">Reference proteome</keyword>
<proteinExistence type="predicted"/>
<gene>
    <name evidence="2" type="ORF">QR685DRAFT_569590</name>
</gene>
<feature type="compositionally biased region" description="Polar residues" evidence="1">
    <location>
        <begin position="77"/>
        <end position="94"/>
    </location>
</feature>
<dbReference type="EMBL" id="JAVLET010000002">
    <property type="protein sequence ID" value="KAL0473540.1"/>
    <property type="molecule type" value="Genomic_DNA"/>
</dbReference>
<protein>
    <submittedName>
        <fullName evidence="2">Uncharacterized protein</fullName>
    </submittedName>
</protein>
<dbReference type="Proteomes" id="UP001451303">
    <property type="component" value="Unassembled WGS sequence"/>
</dbReference>
<organism evidence="2 3">
    <name type="scientific">Neurospora intermedia</name>
    <dbReference type="NCBI Taxonomy" id="5142"/>
    <lineage>
        <taxon>Eukaryota</taxon>
        <taxon>Fungi</taxon>
        <taxon>Dikarya</taxon>
        <taxon>Ascomycota</taxon>
        <taxon>Pezizomycotina</taxon>
        <taxon>Sordariomycetes</taxon>
        <taxon>Sordariomycetidae</taxon>
        <taxon>Sordariales</taxon>
        <taxon>Sordariaceae</taxon>
        <taxon>Neurospora</taxon>
    </lineage>
</organism>
<feature type="region of interest" description="Disordered" evidence="1">
    <location>
        <begin position="77"/>
        <end position="100"/>
    </location>
</feature>
<sequence length="100" mass="11106">MTYRGLNVTTRGPISPYVDAVYKAAEEHTRCNELSNTNICPEPNRQVSQTQEAAELRMKRCLAVYSFQMLCFGGTKSQVEASPSSGQPTNVSADSSREKW</sequence>
<accession>A0ABR3DLI9</accession>
<comment type="caution">
    <text evidence="2">The sequence shown here is derived from an EMBL/GenBank/DDBJ whole genome shotgun (WGS) entry which is preliminary data.</text>
</comment>
<name>A0ABR3DLI9_NEUIN</name>